<sequence length="147" mass="16748">MEFNINIATLSHVDGICLINSLCFPIPWSRAAIENEIVNENSLYIVALKDNEVIGYAGTWLILDEGHITNIAVHPKFRSLGVGSYLLKELMEQCKDYAIHHMTLEVRASNTSAQNLYKKFGFTNEGIRKNYYSDNGEDAIIMWKYDI</sequence>
<comment type="catalytic activity">
    <reaction evidence="5">
        <text>N-terminal L-alanyl-[ribosomal protein bS18] + acetyl-CoA = N-terminal N(alpha)-acetyl-L-alanyl-[ribosomal protein bS18] + CoA + H(+)</text>
        <dbReference type="Rhea" id="RHEA:43756"/>
        <dbReference type="Rhea" id="RHEA-COMP:10676"/>
        <dbReference type="Rhea" id="RHEA-COMP:10677"/>
        <dbReference type="ChEBI" id="CHEBI:15378"/>
        <dbReference type="ChEBI" id="CHEBI:57287"/>
        <dbReference type="ChEBI" id="CHEBI:57288"/>
        <dbReference type="ChEBI" id="CHEBI:64718"/>
        <dbReference type="ChEBI" id="CHEBI:83683"/>
        <dbReference type="EC" id="2.3.1.266"/>
    </reaction>
</comment>
<keyword evidence="7" id="KW-0689">Ribosomal protein</keyword>
<comment type="function">
    <text evidence="5">Acetylates the N-terminal alanine of ribosomal protein bS18.</text>
</comment>
<keyword evidence="4" id="KW-0012">Acyltransferase</keyword>
<feature type="domain" description="N-acetyltransferase" evidence="6">
    <location>
        <begin position="3"/>
        <end position="147"/>
    </location>
</feature>
<evidence type="ECO:0000256" key="4">
    <source>
        <dbReference type="ARBA" id="ARBA00023315"/>
    </source>
</evidence>
<evidence type="ECO:0000256" key="5">
    <source>
        <dbReference type="RuleBase" id="RU363094"/>
    </source>
</evidence>
<dbReference type="GO" id="GO:0005840">
    <property type="term" value="C:ribosome"/>
    <property type="evidence" value="ECO:0007669"/>
    <property type="project" value="UniProtKB-KW"/>
</dbReference>
<evidence type="ECO:0000256" key="2">
    <source>
        <dbReference type="ARBA" id="ARBA00022490"/>
    </source>
</evidence>
<dbReference type="InterPro" id="IPR016181">
    <property type="entry name" value="Acyl_CoA_acyltransferase"/>
</dbReference>
<dbReference type="NCBIfam" id="TIGR01575">
    <property type="entry name" value="rimI"/>
    <property type="match status" value="1"/>
</dbReference>
<dbReference type="CDD" id="cd04301">
    <property type="entry name" value="NAT_SF"/>
    <property type="match status" value="1"/>
</dbReference>
<comment type="subcellular location">
    <subcellularLocation>
        <location evidence="5">Cytoplasm</location>
    </subcellularLocation>
</comment>
<keyword evidence="7" id="KW-0687">Ribonucleoprotein</keyword>
<name>A0ABP3TT79_9CLOT</name>
<reference evidence="8" key="1">
    <citation type="journal article" date="2019" name="Int. J. Syst. Evol. Microbiol.">
        <title>The Global Catalogue of Microorganisms (GCM) 10K type strain sequencing project: providing services to taxonomists for standard genome sequencing and annotation.</title>
        <authorList>
            <consortium name="The Broad Institute Genomics Platform"/>
            <consortium name="The Broad Institute Genome Sequencing Center for Infectious Disease"/>
            <person name="Wu L."/>
            <person name="Ma J."/>
        </authorList>
    </citation>
    <scope>NUCLEOTIDE SEQUENCE [LARGE SCALE GENOMIC DNA]</scope>
    <source>
        <strain evidence="8">JCM 1405</strain>
    </source>
</reference>
<proteinExistence type="inferred from homology"/>
<dbReference type="InterPro" id="IPR000182">
    <property type="entry name" value="GNAT_dom"/>
</dbReference>
<dbReference type="EC" id="2.3.1.266" evidence="5"/>
<keyword evidence="3" id="KW-0808">Transferase</keyword>
<dbReference type="Proteomes" id="UP001500339">
    <property type="component" value="Unassembled WGS sequence"/>
</dbReference>
<keyword evidence="8" id="KW-1185">Reference proteome</keyword>
<dbReference type="PROSITE" id="PS51186">
    <property type="entry name" value="GNAT"/>
    <property type="match status" value="1"/>
</dbReference>
<dbReference type="EMBL" id="BAAACF010000001">
    <property type="protein sequence ID" value="GAA0717492.1"/>
    <property type="molecule type" value="Genomic_DNA"/>
</dbReference>
<comment type="caution">
    <text evidence="7">The sequence shown here is derived from an EMBL/GenBank/DDBJ whole genome shotgun (WGS) entry which is preliminary data.</text>
</comment>
<evidence type="ECO:0000256" key="3">
    <source>
        <dbReference type="ARBA" id="ARBA00022679"/>
    </source>
</evidence>
<dbReference type="Pfam" id="PF00583">
    <property type="entry name" value="Acetyltransf_1"/>
    <property type="match status" value="1"/>
</dbReference>
<dbReference type="InterPro" id="IPR050680">
    <property type="entry name" value="YpeA/RimI_acetyltransf"/>
</dbReference>
<dbReference type="RefSeq" id="WP_343765764.1">
    <property type="nucleotide sequence ID" value="NZ_BAAACF010000001.1"/>
</dbReference>
<accession>A0ABP3TT79</accession>
<dbReference type="PANTHER" id="PTHR43420:SF44">
    <property type="entry name" value="ACETYLTRANSFERASE YPEA"/>
    <property type="match status" value="1"/>
</dbReference>
<dbReference type="InterPro" id="IPR006464">
    <property type="entry name" value="AcTrfase_RimI/Ard1"/>
</dbReference>
<evidence type="ECO:0000313" key="7">
    <source>
        <dbReference type="EMBL" id="GAA0717492.1"/>
    </source>
</evidence>
<gene>
    <name evidence="7" type="primary">rimI</name>
    <name evidence="7" type="ORF">GCM10008905_03200</name>
</gene>
<evidence type="ECO:0000313" key="8">
    <source>
        <dbReference type="Proteomes" id="UP001500339"/>
    </source>
</evidence>
<dbReference type="PANTHER" id="PTHR43420">
    <property type="entry name" value="ACETYLTRANSFERASE"/>
    <property type="match status" value="1"/>
</dbReference>
<evidence type="ECO:0000256" key="1">
    <source>
        <dbReference type="ARBA" id="ARBA00005395"/>
    </source>
</evidence>
<evidence type="ECO:0000259" key="6">
    <source>
        <dbReference type="PROSITE" id="PS51186"/>
    </source>
</evidence>
<comment type="similarity">
    <text evidence="1 5">Belongs to the acetyltransferase family. RimI subfamily.</text>
</comment>
<dbReference type="Gene3D" id="3.40.630.30">
    <property type="match status" value="1"/>
</dbReference>
<keyword evidence="2 5" id="KW-0963">Cytoplasm</keyword>
<protein>
    <recommendedName>
        <fullName evidence="5">[Ribosomal protein bS18]-alanine N-acetyltransferase</fullName>
        <ecNumber evidence="5">2.3.1.266</ecNumber>
    </recommendedName>
</protein>
<organism evidence="7 8">
    <name type="scientific">Clostridium malenominatum</name>
    <dbReference type="NCBI Taxonomy" id="1539"/>
    <lineage>
        <taxon>Bacteria</taxon>
        <taxon>Bacillati</taxon>
        <taxon>Bacillota</taxon>
        <taxon>Clostridia</taxon>
        <taxon>Eubacteriales</taxon>
        <taxon>Clostridiaceae</taxon>
        <taxon>Clostridium</taxon>
    </lineage>
</organism>
<dbReference type="SUPFAM" id="SSF55729">
    <property type="entry name" value="Acyl-CoA N-acyltransferases (Nat)"/>
    <property type="match status" value="1"/>
</dbReference>